<evidence type="ECO:0000256" key="1">
    <source>
        <dbReference type="SAM" id="MobiDB-lite"/>
    </source>
</evidence>
<sequence length="1175" mass="133747">MATFDTAEDTLDTQRQVVFLQLRPLCVFLMKAVTFPDDKIQEIIQNIKKLHKTLEAIPDPSKILDFDLIQYIFFPLSKLYNNPTLQQSDGFIEGFLNCIEFLLISSWNNYMMPGQFRQLLILLVSIIGKSFHSGSKNSTEDNQIVEKNISLVNSGSYFSEETKLAGVKCIFALLYLNVESTEKNENNHFNISTRRDLLLTELRDIQLRIVIGRCVYVLLEIITTERLLQLRIITLETLERLIFCIEEPEIIAAFLPGVLSNLSKTLVKDQKENHQLLTKIVEVLTSAIYFTMNDIVSKPFISKTETLSELKDILVGNESTNQFSVVKTSSKSTTTTTTTTTSSSSSSEIPNCYVERTKSWHKATKSQIKILISHIFTIRNHPSWQLRLAFVNLSYKLLFECTKSLDNCGHILIETFVFYLNDDYDQVSIPCKQHMESLRIHPNFMENLTPILKENFNSWFTSLPRYIIGLDENAKYNALSLIIGFVSLLGSEVQTVLNMSLQRVSDGLLGSIEFDTEGTQIIENRLLIGHYDVLSSNDSQKSDSTLPSFPRPHFKYIREQRVTSSISIMIRLFGYFGNVTFLIEHFLAYVRDPGSKRFHAQCLFVINEILLGASGIDIGPNSRLKHLTVTDPTNTLQDVKRISKFVLHEYIESDISTNDPDSKALVKLDKVNKVSNISSSSSIIESQNYFILINCLVLEGIANISRILALDFRIELMDALYPILEKVGETNTRLHETADIALSHISTNCGYSSKKALVFENVDYLVNTVSRKLNQIMINPKTPQVLTAMVQVVGISLLTYLDDSIEEIFDVLDAYHMKLNSLDPLANALFAIVSTISNSFDINPTNEEKIQECTESDTMGLSKEIADFVKTFSLGNNQTSSVPKEQATLEEIGQYFLNLQKSKEKNSETENGDDADSVSRNDENIIDEKPKPTRLQSICMKIIDKLLNFLTASSPQLRVLVLDVIRIALPTLQSIPYELYPLIHRIWPSVLNRLKDKEQFVVLSSARLIQEIAIFCGEFFTSRVVQDVWPSFQGLLSQQSTVDKEFAGLINYTFSRSYRLKKMILETIKVIVNRVSLSNKITSQIIDTLWPFLSEEINEELQVAARELFREFARINANTTWLVLRGLAEEYTFMAPPNDANMLNDIVWPKYLCRFPKGDKKNLFARNVKILLDEI</sequence>
<dbReference type="Pfam" id="PF24176">
    <property type="entry name" value="TPR_TTI1_2nd"/>
    <property type="match status" value="1"/>
</dbReference>
<evidence type="ECO:0000313" key="4">
    <source>
        <dbReference type="EMBL" id="KAF0384998.1"/>
    </source>
</evidence>
<dbReference type="PANTHER" id="PTHR18460">
    <property type="entry name" value="TEL2 INTERACTING PROTEIN 1 TTI1 FAMILY MEMBER"/>
    <property type="match status" value="1"/>
</dbReference>
<proteinExistence type="predicted"/>
<dbReference type="Pfam" id="PF24181">
    <property type="entry name" value="TPR_TTI1_C"/>
    <property type="match status" value="1"/>
</dbReference>
<dbReference type="Proteomes" id="UP000439903">
    <property type="component" value="Unassembled WGS sequence"/>
</dbReference>
<dbReference type="InterPro" id="IPR016024">
    <property type="entry name" value="ARM-type_fold"/>
</dbReference>
<evidence type="ECO:0000313" key="5">
    <source>
        <dbReference type="Proteomes" id="UP000439903"/>
    </source>
</evidence>
<evidence type="ECO:0000259" key="3">
    <source>
        <dbReference type="Pfam" id="PF24181"/>
    </source>
</evidence>
<dbReference type="InterPro" id="IPR049362">
    <property type="entry name" value="TTI1_rpt"/>
</dbReference>
<comment type="caution">
    <text evidence="4">The sequence shown here is derived from an EMBL/GenBank/DDBJ whole genome shotgun (WGS) entry which is preliminary data.</text>
</comment>
<feature type="compositionally biased region" description="Basic and acidic residues" evidence="1">
    <location>
        <begin position="917"/>
        <end position="926"/>
    </location>
</feature>
<dbReference type="Gene3D" id="1.25.10.10">
    <property type="entry name" value="Leucine-rich Repeat Variant"/>
    <property type="match status" value="1"/>
</dbReference>
<feature type="domain" description="TTI1 C-terminal TPR" evidence="3">
    <location>
        <begin position="878"/>
        <end position="1121"/>
    </location>
</feature>
<dbReference type="OrthoDB" id="49511at2759"/>
<feature type="domain" description="TTI1 N-terminal TPR" evidence="2">
    <location>
        <begin position="19"/>
        <end position="423"/>
    </location>
</feature>
<dbReference type="InterPro" id="IPR052587">
    <property type="entry name" value="TELO2-interacting_protein_1"/>
</dbReference>
<accession>A0A8H4A2F7</accession>
<dbReference type="AlphaFoldDB" id="A0A8H4A2F7"/>
<dbReference type="Pfam" id="PF21547">
    <property type="entry name" value="TTI1"/>
    <property type="match status" value="1"/>
</dbReference>
<keyword evidence="5" id="KW-1185">Reference proteome</keyword>
<organism evidence="4 5">
    <name type="scientific">Gigaspora margarita</name>
    <dbReference type="NCBI Taxonomy" id="4874"/>
    <lineage>
        <taxon>Eukaryota</taxon>
        <taxon>Fungi</taxon>
        <taxon>Fungi incertae sedis</taxon>
        <taxon>Mucoromycota</taxon>
        <taxon>Glomeromycotina</taxon>
        <taxon>Glomeromycetes</taxon>
        <taxon>Diversisporales</taxon>
        <taxon>Gigasporaceae</taxon>
        <taxon>Gigaspora</taxon>
    </lineage>
</organism>
<dbReference type="InterPro" id="IPR011989">
    <property type="entry name" value="ARM-like"/>
</dbReference>
<dbReference type="Pfam" id="PF24173">
    <property type="entry name" value="TPR_TTI1_N"/>
    <property type="match status" value="1"/>
</dbReference>
<name>A0A8H4A2F7_GIGMA</name>
<dbReference type="PANTHER" id="PTHR18460:SF3">
    <property type="entry name" value="TELO2-INTERACTING PROTEIN 1 HOMOLOG"/>
    <property type="match status" value="1"/>
</dbReference>
<dbReference type="GO" id="GO:0005737">
    <property type="term" value="C:cytoplasm"/>
    <property type="evidence" value="ECO:0007669"/>
    <property type="project" value="TreeGrafter"/>
</dbReference>
<dbReference type="InterPro" id="IPR057566">
    <property type="entry name" value="TPR_TTI1_N"/>
</dbReference>
<evidence type="ECO:0000259" key="2">
    <source>
        <dbReference type="Pfam" id="PF24173"/>
    </source>
</evidence>
<feature type="region of interest" description="Disordered" evidence="1">
    <location>
        <begin position="903"/>
        <end position="926"/>
    </location>
</feature>
<gene>
    <name evidence="4" type="ORF">F8M41_011516</name>
</gene>
<dbReference type="SUPFAM" id="SSF48371">
    <property type="entry name" value="ARM repeat"/>
    <property type="match status" value="2"/>
</dbReference>
<reference evidence="4 5" key="1">
    <citation type="journal article" date="2019" name="Environ. Microbiol.">
        <title>At the nexus of three kingdoms: the genome of the mycorrhizal fungus Gigaspora margarita provides insights into plant, endobacterial and fungal interactions.</title>
        <authorList>
            <person name="Venice F."/>
            <person name="Ghignone S."/>
            <person name="Salvioli di Fossalunga A."/>
            <person name="Amselem J."/>
            <person name="Novero M."/>
            <person name="Xianan X."/>
            <person name="Sedzielewska Toro K."/>
            <person name="Morin E."/>
            <person name="Lipzen A."/>
            <person name="Grigoriev I.V."/>
            <person name="Henrissat B."/>
            <person name="Martin F.M."/>
            <person name="Bonfante P."/>
        </authorList>
    </citation>
    <scope>NUCLEOTIDE SEQUENCE [LARGE SCALE GENOMIC DNA]</scope>
    <source>
        <strain evidence="4 5">BEG34</strain>
    </source>
</reference>
<dbReference type="InterPro" id="IPR057567">
    <property type="entry name" value="TPR_TTI1_C"/>
</dbReference>
<protein>
    <submittedName>
        <fullName evidence="4">Tel two interacting protein 1</fullName>
    </submittedName>
</protein>
<dbReference type="EMBL" id="WTPW01002358">
    <property type="protein sequence ID" value="KAF0384998.1"/>
    <property type="molecule type" value="Genomic_DNA"/>
</dbReference>